<reference evidence="1 2" key="1">
    <citation type="submission" date="2019-11" db="EMBL/GenBank/DDBJ databases">
        <title>Comparative genomics of hydrocarbon-degrading Desulfosarcina strains.</title>
        <authorList>
            <person name="Watanabe M."/>
            <person name="Kojima H."/>
            <person name="Fukui M."/>
        </authorList>
    </citation>
    <scope>NUCLEOTIDE SEQUENCE [LARGE SCALE GENOMIC DNA]</scope>
    <source>
        <strain evidence="1 2">PL12</strain>
    </source>
</reference>
<name>A0A5K7YUR3_9BACT</name>
<dbReference type="RefSeq" id="WP_155320100.1">
    <property type="nucleotide sequence ID" value="NZ_AP021874.1"/>
</dbReference>
<dbReference type="EMBL" id="AP021874">
    <property type="protein sequence ID" value="BBO72398.1"/>
    <property type="molecule type" value="Genomic_DNA"/>
</dbReference>
<protein>
    <submittedName>
        <fullName evidence="1">Uncharacterized protein</fullName>
    </submittedName>
</protein>
<keyword evidence="2" id="KW-1185">Reference proteome</keyword>
<accession>A0A5K7YUR3</accession>
<dbReference type="OrthoDB" id="5509294at2"/>
<dbReference type="KEGG" id="dalk:DSCA_63280"/>
<dbReference type="AlphaFoldDB" id="A0A5K7YUR3"/>
<proteinExistence type="predicted"/>
<sequence length="183" mass="20789">MGKKSARPTFGNKEITIVNNAVAMAEELVSNHFKMSASQWLRPKYDVETLTDLTDEEIVDGPFAQIIRYEGKLKGGVLGSSAYDFYKICIQDHAILSTLRMHPEMALSPFALYVVTHELVHIVRFSRFLQNFKASDNEKLDEERRVHAITHDILIPVNIQGLDAVLDFYSTWRPPLDGLKTIP</sequence>
<organism evidence="1 2">
    <name type="scientific">Desulfosarcina alkanivorans</name>
    <dbReference type="NCBI Taxonomy" id="571177"/>
    <lineage>
        <taxon>Bacteria</taxon>
        <taxon>Pseudomonadati</taxon>
        <taxon>Thermodesulfobacteriota</taxon>
        <taxon>Desulfobacteria</taxon>
        <taxon>Desulfobacterales</taxon>
        <taxon>Desulfosarcinaceae</taxon>
        <taxon>Desulfosarcina</taxon>
    </lineage>
</organism>
<evidence type="ECO:0000313" key="2">
    <source>
        <dbReference type="Proteomes" id="UP000427906"/>
    </source>
</evidence>
<dbReference type="Proteomes" id="UP000427906">
    <property type="component" value="Chromosome"/>
</dbReference>
<evidence type="ECO:0000313" key="1">
    <source>
        <dbReference type="EMBL" id="BBO72398.1"/>
    </source>
</evidence>
<gene>
    <name evidence="1" type="ORF">DSCA_63280</name>
</gene>